<evidence type="ECO:0000256" key="1">
    <source>
        <dbReference type="ARBA" id="ARBA00004651"/>
    </source>
</evidence>
<dbReference type="Proteomes" id="UP000626148">
    <property type="component" value="Unassembled WGS sequence"/>
</dbReference>
<feature type="transmembrane region" description="Helical" evidence="6">
    <location>
        <begin position="74"/>
        <end position="93"/>
    </location>
</feature>
<evidence type="ECO:0000313" key="7">
    <source>
        <dbReference type="EMBL" id="GGX72977.1"/>
    </source>
</evidence>
<keyword evidence="5 6" id="KW-0472">Membrane</keyword>
<dbReference type="InterPro" id="IPR051461">
    <property type="entry name" value="UPF0750_membrane"/>
</dbReference>
<organism evidence="7 8">
    <name type="scientific">Saccharospirillum salsuginis</name>
    <dbReference type="NCBI Taxonomy" id="418750"/>
    <lineage>
        <taxon>Bacteria</taxon>
        <taxon>Pseudomonadati</taxon>
        <taxon>Pseudomonadota</taxon>
        <taxon>Gammaproteobacteria</taxon>
        <taxon>Oceanospirillales</taxon>
        <taxon>Saccharospirillaceae</taxon>
        <taxon>Saccharospirillum</taxon>
    </lineage>
</organism>
<proteinExistence type="predicted"/>
<feature type="transmembrane region" description="Helical" evidence="6">
    <location>
        <begin position="42"/>
        <end position="62"/>
    </location>
</feature>
<accession>A0A918KR96</accession>
<dbReference type="GO" id="GO:0005886">
    <property type="term" value="C:plasma membrane"/>
    <property type="evidence" value="ECO:0007669"/>
    <property type="project" value="UniProtKB-SubCell"/>
</dbReference>
<keyword evidence="8" id="KW-1185">Reference proteome</keyword>
<dbReference type="InterPro" id="IPR003740">
    <property type="entry name" value="YitT"/>
</dbReference>
<reference evidence="7" key="1">
    <citation type="journal article" date="2014" name="Int. J. Syst. Evol. Microbiol.">
        <title>Complete genome sequence of Corynebacterium casei LMG S-19264T (=DSM 44701T), isolated from a smear-ripened cheese.</title>
        <authorList>
            <consortium name="US DOE Joint Genome Institute (JGI-PGF)"/>
            <person name="Walter F."/>
            <person name="Albersmeier A."/>
            <person name="Kalinowski J."/>
            <person name="Ruckert C."/>
        </authorList>
    </citation>
    <scope>NUCLEOTIDE SEQUENCE</scope>
    <source>
        <strain evidence="7">KCTC 22169</strain>
    </source>
</reference>
<keyword evidence="4 6" id="KW-1133">Transmembrane helix</keyword>
<dbReference type="RefSeq" id="WP_189613138.1">
    <property type="nucleotide sequence ID" value="NZ_BMXR01000016.1"/>
</dbReference>
<dbReference type="Pfam" id="PF02588">
    <property type="entry name" value="YitT_membrane"/>
    <property type="match status" value="1"/>
</dbReference>
<name>A0A918KR96_9GAMM</name>
<gene>
    <name evidence="7" type="ORF">GCM10007392_45450</name>
</gene>
<keyword evidence="3 6" id="KW-0812">Transmembrane</keyword>
<feature type="transmembrane region" description="Helical" evidence="6">
    <location>
        <begin position="12"/>
        <end position="30"/>
    </location>
</feature>
<reference evidence="7" key="2">
    <citation type="submission" date="2020-09" db="EMBL/GenBank/DDBJ databases">
        <authorList>
            <person name="Sun Q."/>
            <person name="Kim S."/>
        </authorList>
    </citation>
    <scope>NUCLEOTIDE SEQUENCE</scope>
    <source>
        <strain evidence="7">KCTC 22169</strain>
    </source>
</reference>
<dbReference type="EMBL" id="BMXR01000016">
    <property type="protein sequence ID" value="GGX72977.1"/>
    <property type="molecule type" value="Genomic_DNA"/>
</dbReference>
<dbReference type="PANTHER" id="PTHR33545:SF5">
    <property type="entry name" value="UPF0750 MEMBRANE PROTEIN YITT"/>
    <property type="match status" value="1"/>
</dbReference>
<evidence type="ECO:0000256" key="3">
    <source>
        <dbReference type="ARBA" id="ARBA00022692"/>
    </source>
</evidence>
<keyword evidence="2" id="KW-1003">Cell membrane</keyword>
<evidence type="ECO:0000313" key="8">
    <source>
        <dbReference type="Proteomes" id="UP000626148"/>
    </source>
</evidence>
<evidence type="ECO:0000256" key="4">
    <source>
        <dbReference type="ARBA" id="ARBA00022989"/>
    </source>
</evidence>
<dbReference type="AlphaFoldDB" id="A0A918KR96"/>
<comment type="caution">
    <text evidence="7">The sequence shown here is derived from an EMBL/GenBank/DDBJ whole genome shotgun (WGS) entry which is preliminary data.</text>
</comment>
<dbReference type="PANTHER" id="PTHR33545">
    <property type="entry name" value="UPF0750 MEMBRANE PROTEIN YITT-RELATED"/>
    <property type="match status" value="1"/>
</dbReference>
<feature type="transmembrane region" description="Helical" evidence="6">
    <location>
        <begin position="155"/>
        <end position="188"/>
    </location>
</feature>
<protein>
    <submittedName>
        <fullName evidence="7">Membrane protein</fullName>
    </submittedName>
</protein>
<evidence type="ECO:0000256" key="5">
    <source>
        <dbReference type="ARBA" id="ARBA00023136"/>
    </source>
</evidence>
<evidence type="ECO:0000256" key="6">
    <source>
        <dbReference type="SAM" id="Phobius"/>
    </source>
</evidence>
<comment type="subcellular location">
    <subcellularLocation>
        <location evidence="1">Cell membrane</location>
        <topology evidence="1">Multi-pass membrane protein</topology>
    </subcellularLocation>
</comment>
<evidence type="ECO:0000256" key="2">
    <source>
        <dbReference type="ARBA" id="ARBA00022475"/>
    </source>
</evidence>
<sequence length="200" mass="21643">MKQKSTHSIPEDLFALLTGALFVSFGLLLFKDQGFLTGGTAGLALIITKVSDFSFGQVFFVINLPFYWLAIRRMGWRFTINTFISVASVSVLADNLHRVISLGPVHPVFAAIMGGFMIGTGMLILFRHVSSLGGVGILALYLQDRFKLSAGRVQMGVDVAIVCIGFFLVPLVVLALSVLGALALNLVIALNHKPGRYQIT</sequence>
<feature type="transmembrane region" description="Helical" evidence="6">
    <location>
        <begin position="125"/>
        <end position="143"/>
    </location>
</feature>